<organism evidence="3 4">
    <name type="scientific">Streptomyces mexicanus</name>
    <dbReference type="NCBI Taxonomy" id="178566"/>
    <lineage>
        <taxon>Bacteria</taxon>
        <taxon>Bacillati</taxon>
        <taxon>Actinomycetota</taxon>
        <taxon>Actinomycetes</taxon>
        <taxon>Kitasatosporales</taxon>
        <taxon>Streptomycetaceae</taxon>
        <taxon>Streptomyces</taxon>
    </lineage>
</organism>
<feature type="domain" description="Integrase SAM-like N-terminal" evidence="2">
    <location>
        <begin position="54"/>
        <end position="133"/>
    </location>
</feature>
<accession>A0A7X1HYZ2</accession>
<reference evidence="3 4" key="1">
    <citation type="submission" date="2020-08" db="EMBL/GenBank/DDBJ databases">
        <title>Whole-Genome Sequence of French Clinical Streptomyces mexicanus Strain Q0842.</title>
        <authorList>
            <person name="Boxberger M."/>
            <person name="La Scola B."/>
        </authorList>
    </citation>
    <scope>NUCLEOTIDE SEQUENCE [LARGE SCALE GENOMIC DNA]</scope>
    <source>
        <strain evidence="3 4">Marseille-Q0842</strain>
    </source>
</reference>
<proteinExistence type="predicted"/>
<dbReference type="InterPro" id="IPR010998">
    <property type="entry name" value="Integrase_recombinase_N"/>
</dbReference>
<dbReference type="Proteomes" id="UP000517694">
    <property type="component" value="Unassembled WGS sequence"/>
</dbReference>
<dbReference type="Pfam" id="PF02899">
    <property type="entry name" value="Phage_int_SAM_1"/>
    <property type="match status" value="1"/>
</dbReference>
<evidence type="ECO:0000256" key="1">
    <source>
        <dbReference type="ARBA" id="ARBA00023125"/>
    </source>
</evidence>
<dbReference type="InterPro" id="IPR004107">
    <property type="entry name" value="Integrase_SAM-like_N"/>
</dbReference>
<sequence length="207" mass="24198">MLLFFTDRRKVWKVGQVAGLDQGELTALLERRRVPDGMPVLLDEAIRPVEPLCSWFRRLAMERMAPKTMKAYAHTALMLLNFLHKWDQDLRSATEQDIRDFEAWRRADGRTTVEDSIWDRDSAAIGRLYAYLVEIGYVAARPWRLVRGRTSLGSRMSHEVRVRHMELEQYLFCRDVRFGSLLPTAELDEPFRGCSPQRNPRRASSRC</sequence>
<gene>
    <name evidence="3" type="ORF">H1R13_05575</name>
</gene>
<dbReference type="SUPFAM" id="SSF47823">
    <property type="entry name" value="lambda integrase-like, N-terminal domain"/>
    <property type="match status" value="1"/>
</dbReference>
<dbReference type="Gene3D" id="1.10.150.130">
    <property type="match status" value="1"/>
</dbReference>
<keyword evidence="4" id="KW-1185">Reference proteome</keyword>
<protein>
    <submittedName>
        <fullName evidence="3">Site-specific integrase</fullName>
    </submittedName>
</protein>
<evidence type="ECO:0000259" key="2">
    <source>
        <dbReference type="Pfam" id="PF02899"/>
    </source>
</evidence>
<keyword evidence="1" id="KW-0238">DNA-binding</keyword>
<dbReference type="RefSeq" id="WP_159672319.1">
    <property type="nucleotide sequence ID" value="NZ_JACMHY010000002.1"/>
</dbReference>
<evidence type="ECO:0000313" key="3">
    <source>
        <dbReference type="EMBL" id="MBC2864483.1"/>
    </source>
</evidence>
<dbReference type="GO" id="GO:0003677">
    <property type="term" value="F:DNA binding"/>
    <property type="evidence" value="ECO:0007669"/>
    <property type="project" value="UniProtKB-KW"/>
</dbReference>
<evidence type="ECO:0000313" key="4">
    <source>
        <dbReference type="Proteomes" id="UP000517694"/>
    </source>
</evidence>
<dbReference type="AlphaFoldDB" id="A0A7X1HYZ2"/>
<dbReference type="EMBL" id="JACMHY010000002">
    <property type="protein sequence ID" value="MBC2864483.1"/>
    <property type="molecule type" value="Genomic_DNA"/>
</dbReference>
<dbReference type="OrthoDB" id="4020134at2"/>
<name>A0A7X1HYZ2_9ACTN</name>
<comment type="caution">
    <text evidence="3">The sequence shown here is derived from an EMBL/GenBank/DDBJ whole genome shotgun (WGS) entry which is preliminary data.</text>
</comment>
<dbReference type="GO" id="GO:0015074">
    <property type="term" value="P:DNA integration"/>
    <property type="evidence" value="ECO:0007669"/>
    <property type="project" value="InterPro"/>
</dbReference>